<organism evidence="2 3">
    <name type="scientific">Agrilutibacter terrestris</name>
    <dbReference type="NCBI Taxonomy" id="2865112"/>
    <lineage>
        <taxon>Bacteria</taxon>
        <taxon>Pseudomonadati</taxon>
        <taxon>Pseudomonadota</taxon>
        <taxon>Gammaproteobacteria</taxon>
        <taxon>Lysobacterales</taxon>
        <taxon>Lysobacteraceae</taxon>
        <taxon>Agrilutibacter</taxon>
    </lineage>
</organism>
<dbReference type="NCBIfam" id="NF006617">
    <property type="entry name" value="PRK09184.1"/>
    <property type="match status" value="1"/>
</dbReference>
<name>A0A7H0FU27_9GAMM</name>
<dbReference type="InterPro" id="IPR036736">
    <property type="entry name" value="ACP-like_sf"/>
</dbReference>
<dbReference type="Pfam" id="PF00550">
    <property type="entry name" value="PP-binding"/>
    <property type="match status" value="1"/>
</dbReference>
<feature type="domain" description="Carrier" evidence="1">
    <location>
        <begin position="10"/>
        <end position="92"/>
    </location>
</feature>
<dbReference type="EMBL" id="CP060820">
    <property type="protein sequence ID" value="QNP39543.1"/>
    <property type="molecule type" value="Genomic_DNA"/>
</dbReference>
<dbReference type="AlphaFoldDB" id="A0A7H0FU27"/>
<sequence>MSEANATAQTAAEAELAKLLVDSLNLEGVAPADIDPDARLFGEGLGLDSIDALELALAVSKQYGFQLRSDNDENRRIFASLRALSAHIEQNRAA</sequence>
<dbReference type="PROSITE" id="PS50075">
    <property type="entry name" value="CARRIER"/>
    <property type="match status" value="1"/>
</dbReference>
<dbReference type="Proteomes" id="UP000516018">
    <property type="component" value="Chromosome"/>
</dbReference>
<dbReference type="SUPFAM" id="SSF47336">
    <property type="entry name" value="ACP-like"/>
    <property type="match status" value="1"/>
</dbReference>
<reference evidence="2 3" key="1">
    <citation type="submission" date="2020-08" db="EMBL/GenBank/DDBJ databases">
        <title>Lysobacter sp. II4 sp. nov., isolated from soil.</title>
        <authorList>
            <person name="Woo C.Y."/>
            <person name="Kim J."/>
        </authorList>
    </citation>
    <scope>NUCLEOTIDE SEQUENCE [LARGE SCALE GENOMIC DNA]</scope>
    <source>
        <strain evidence="2 3">II4</strain>
    </source>
</reference>
<accession>A0A7H0FU27</accession>
<dbReference type="Gene3D" id="1.10.1200.10">
    <property type="entry name" value="ACP-like"/>
    <property type="match status" value="1"/>
</dbReference>
<evidence type="ECO:0000313" key="2">
    <source>
        <dbReference type="EMBL" id="QNP39543.1"/>
    </source>
</evidence>
<protein>
    <submittedName>
        <fullName evidence="2">Acyl carrier protein</fullName>
    </submittedName>
</protein>
<dbReference type="KEGG" id="lsx:H8B22_08355"/>
<evidence type="ECO:0000259" key="1">
    <source>
        <dbReference type="PROSITE" id="PS50075"/>
    </source>
</evidence>
<dbReference type="RefSeq" id="WP_187710989.1">
    <property type="nucleotide sequence ID" value="NZ_CP060820.1"/>
</dbReference>
<gene>
    <name evidence="2" type="ORF">H8B22_08355</name>
</gene>
<dbReference type="InterPro" id="IPR009081">
    <property type="entry name" value="PP-bd_ACP"/>
</dbReference>
<proteinExistence type="predicted"/>
<evidence type="ECO:0000313" key="3">
    <source>
        <dbReference type="Proteomes" id="UP000516018"/>
    </source>
</evidence>
<keyword evidence="3" id="KW-1185">Reference proteome</keyword>